<reference evidence="1 2" key="1">
    <citation type="submission" date="2020-02" db="EMBL/GenBank/DDBJ databases">
        <title>Comparative genomics of the hypocrealean fungal genus Beauvera.</title>
        <authorList>
            <person name="Showalter D.N."/>
            <person name="Bushley K.E."/>
            <person name="Rehner S.A."/>
        </authorList>
    </citation>
    <scope>NUCLEOTIDE SEQUENCE [LARGE SCALE GENOMIC DNA]</scope>
    <source>
        <strain evidence="1 2">ARSEF4384</strain>
    </source>
</reference>
<organism evidence="1 2">
    <name type="scientific">Beauveria asiatica</name>
    <dbReference type="NCBI Taxonomy" id="1069075"/>
    <lineage>
        <taxon>Eukaryota</taxon>
        <taxon>Fungi</taxon>
        <taxon>Dikarya</taxon>
        <taxon>Ascomycota</taxon>
        <taxon>Pezizomycotina</taxon>
        <taxon>Sordariomycetes</taxon>
        <taxon>Hypocreomycetidae</taxon>
        <taxon>Hypocreales</taxon>
        <taxon>Cordycipitaceae</taxon>
        <taxon>Beauveria</taxon>
    </lineage>
</organism>
<name>A0AAW0RZF5_9HYPO</name>
<protein>
    <submittedName>
        <fullName evidence="1">Uncharacterized protein</fullName>
    </submittedName>
</protein>
<sequence length="467" mass="53670">MDSSIAGREVHQANYVFQVVTKVEGLYVPVSIVSEMPLGKDFWLGKSKQQVAQCTGRILSFLLRVDPAARCRLEAEKASVKAMRYQRRFWFRDEETDISKGPETSSDRIRAWQDLKRTANPYTTYGILECLGETFPEEMKRDEIVLRTLPFWAGNSLTAVTPYDSDFTIVVFDITDLDHVSWTVIDMPPGSKIRRMATMLEHCATEFKDYDIYEREVVHRLGNVPCIEDEDILQLVWTTKDLKYWAKYEGQIQKRATREQSRARKALKRYKNALDFNSTVLARFFPHDCNLESYFEFQVSNITNDEVAGKIMSWLFRGNLSLVAVRNLTIGQLLCGLKFQSTSPARCTLSFSAQILIQSTPDQRKELIAALMTQNLETVFIADPPVAPAHTQEFQRLLIQSAEAQARFFGEIRSQKSLWEKVHGTSMWAWKLYPLLEDSMGKQEAGLLKEKVDAFFNQMQKPSIFGI</sequence>
<dbReference type="EMBL" id="JAAHCF010000160">
    <property type="protein sequence ID" value="KAK8147244.1"/>
    <property type="molecule type" value="Genomic_DNA"/>
</dbReference>
<accession>A0AAW0RZF5</accession>
<proteinExistence type="predicted"/>
<keyword evidence="2" id="KW-1185">Reference proteome</keyword>
<evidence type="ECO:0000313" key="1">
    <source>
        <dbReference type="EMBL" id="KAK8147244.1"/>
    </source>
</evidence>
<dbReference type="AlphaFoldDB" id="A0AAW0RZF5"/>
<comment type="caution">
    <text evidence="1">The sequence shown here is derived from an EMBL/GenBank/DDBJ whole genome shotgun (WGS) entry which is preliminary data.</text>
</comment>
<evidence type="ECO:0000313" key="2">
    <source>
        <dbReference type="Proteomes" id="UP001397290"/>
    </source>
</evidence>
<dbReference type="Proteomes" id="UP001397290">
    <property type="component" value="Unassembled WGS sequence"/>
</dbReference>
<gene>
    <name evidence="1" type="ORF">G3M48_001942</name>
</gene>